<protein>
    <recommendedName>
        <fullName evidence="3">Thiol:disulfide interchange protein</fullName>
    </recommendedName>
</protein>
<gene>
    <name evidence="1" type="ORF">DGQ38_04825</name>
</gene>
<sequence length="61" mass="6862">MRLFITGIFFLIVSLAQSQIYDPVSFKPDVQKIDDTHYALSIHASIEPGWHLYAQNVPDGG</sequence>
<dbReference type="Proteomes" id="UP000264330">
    <property type="component" value="Unassembled WGS sequence"/>
</dbReference>
<evidence type="ECO:0000313" key="1">
    <source>
        <dbReference type="EMBL" id="HCV80353.1"/>
    </source>
</evidence>
<proteinExistence type="predicted"/>
<comment type="caution">
    <text evidence="1">The sequence shown here is derived from an EMBL/GenBank/DDBJ whole genome shotgun (WGS) entry which is preliminary data.</text>
</comment>
<name>A0A3D5IXD9_9FLAO</name>
<dbReference type="EMBL" id="DPMF01000104">
    <property type="protein sequence ID" value="HCV80353.1"/>
    <property type="molecule type" value="Genomic_DNA"/>
</dbReference>
<evidence type="ECO:0008006" key="3">
    <source>
        <dbReference type="Google" id="ProtNLM"/>
    </source>
</evidence>
<reference evidence="1 2" key="1">
    <citation type="journal article" date="2018" name="Nat. Biotechnol.">
        <title>A standardized bacterial taxonomy based on genome phylogeny substantially revises the tree of life.</title>
        <authorList>
            <person name="Parks D.H."/>
            <person name="Chuvochina M."/>
            <person name="Waite D.W."/>
            <person name="Rinke C."/>
            <person name="Skarshewski A."/>
            <person name="Chaumeil P.A."/>
            <person name="Hugenholtz P."/>
        </authorList>
    </citation>
    <scope>NUCLEOTIDE SEQUENCE [LARGE SCALE GENOMIC DNA]</scope>
    <source>
        <strain evidence="1">UBA9359</strain>
    </source>
</reference>
<evidence type="ECO:0000313" key="2">
    <source>
        <dbReference type="Proteomes" id="UP000264330"/>
    </source>
</evidence>
<dbReference type="AlphaFoldDB" id="A0A3D5IXD9"/>
<accession>A0A3D5IXD9</accession>
<organism evidence="1 2">
    <name type="scientific">Zunongwangia profunda</name>
    <dbReference type="NCBI Taxonomy" id="398743"/>
    <lineage>
        <taxon>Bacteria</taxon>
        <taxon>Pseudomonadati</taxon>
        <taxon>Bacteroidota</taxon>
        <taxon>Flavobacteriia</taxon>
        <taxon>Flavobacteriales</taxon>
        <taxon>Flavobacteriaceae</taxon>
        <taxon>Zunongwangia</taxon>
    </lineage>
</organism>
<feature type="non-terminal residue" evidence="1">
    <location>
        <position position="61"/>
    </location>
</feature>